<keyword evidence="2" id="KW-1185">Reference proteome</keyword>
<evidence type="ECO:0000313" key="2">
    <source>
        <dbReference type="Proteomes" id="UP001153678"/>
    </source>
</evidence>
<reference evidence="1" key="1">
    <citation type="submission" date="2022-08" db="EMBL/GenBank/DDBJ databases">
        <authorList>
            <person name="Kallberg Y."/>
            <person name="Tangrot J."/>
            <person name="Rosling A."/>
        </authorList>
    </citation>
    <scope>NUCLEOTIDE SEQUENCE</scope>
    <source>
        <strain evidence="1">Wild A</strain>
    </source>
</reference>
<dbReference type="Proteomes" id="UP001153678">
    <property type="component" value="Unassembled WGS sequence"/>
</dbReference>
<protein>
    <submittedName>
        <fullName evidence="1">2591_t:CDS:1</fullName>
    </submittedName>
</protein>
<evidence type="ECO:0000313" key="1">
    <source>
        <dbReference type="EMBL" id="CAI2170220.1"/>
    </source>
</evidence>
<proteinExistence type="predicted"/>
<sequence>MFGSPKTINVRNYQIKKIDLNIRIKYWTFSKWKKIVWSDESTFSQFHNIIVYDAFYSID</sequence>
<comment type="caution">
    <text evidence="1">The sequence shown here is derived from an EMBL/GenBank/DDBJ whole genome shotgun (WGS) entry which is preliminary data.</text>
</comment>
<name>A0A9W4WL62_9GLOM</name>
<dbReference type="EMBL" id="CAMKVN010000672">
    <property type="protein sequence ID" value="CAI2170220.1"/>
    <property type="molecule type" value="Genomic_DNA"/>
</dbReference>
<organism evidence="1 2">
    <name type="scientific">Funneliformis geosporum</name>
    <dbReference type="NCBI Taxonomy" id="1117311"/>
    <lineage>
        <taxon>Eukaryota</taxon>
        <taxon>Fungi</taxon>
        <taxon>Fungi incertae sedis</taxon>
        <taxon>Mucoromycota</taxon>
        <taxon>Glomeromycotina</taxon>
        <taxon>Glomeromycetes</taxon>
        <taxon>Glomerales</taxon>
        <taxon>Glomeraceae</taxon>
        <taxon>Funneliformis</taxon>
    </lineage>
</organism>
<gene>
    <name evidence="1" type="ORF">FWILDA_LOCUS4473</name>
</gene>
<dbReference type="AlphaFoldDB" id="A0A9W4WL62"/>
<accession>A0A9W4WL62</accession>